<dbReference type="SUPFAM" id="SSF52540">
    <property type="entry name" value="P-loop containing nucleoside triphosphate hydrolases"/>
    <property type="match status" value="1"/>
</dbReference>
<proteinExistence type="predicted"/>
<dbReference type="InterPro" id="IPR050491">
    <property type="entry name" value="AmpC-like"/>
</dbReference>
<accession>A0A1K2EZS2</accession>
<dbReference type="EMBL" id="FPJO01000025">
    <property type="protein sequence ID" value="SFY40706.1"/>
    <property type="molecule type" value="Genomic_DNA"/>
</dbReference>
<evidence type="ECO:0000313" key="3">
    <source>
        <dbReference type="Proteomes" id="UP000181909"/>
    </source>
</evidence>
<evidence type="ECO:0000259" key="1">
    <source>
        <dbReference type="Pfam" id="PF00144"/>
    </source>
</evidence>
<evidence type="ECO:0000313" key="2">
    <source>
        <dbReference type="EMBL" id="SFY40706.1"/>
    </source>
</evidence>
<gene>
    <name evidence="2" type="ORF">SAMN02787144_102594</name>
</gene>
<dbReference type="Gene3D" id="3.40.50.300">
    <property type="entry name" value="P-loop containing nucleotide triphosphate hydrolases"/>
    <property type="match status" value="1"/>
</dbReference>
<sequence>MASLNPALRVGRQLAEVAEVHLGAGRAQAAARAVIAMGLMGKPKLIIADEPTTALDVAVQQQVLDLLAEVREDSGAALLLISHDLAVVAQVCELPGGPGRTVVPRAAHPGRTGPAGRVPRQLPSLPPGRPALAPGGLLPQACRMGHHAHQPLNETESEHDMTDTTELSARWTTRLTELAARHSVPGAGLAILHRGEIVAEAAAGLANTEAGIETTTDTLFQIGSISKVWTTTVAMALVDEGVLELDAPIVSVLPELRLANDELTQGVTLRHLLTHTSGIDGDLFTDTGRGDDCLEKYVALLGDVTPNHPLGATMSYCNAGFTLLGRVLEVVTGVQWDELMRERLYRPLGLTHTATLPEEVLRFRAAIGHLGSPPAQAPMWGLMRSAGPAGLICSTPREVLEFARLHLDKGVTGDGTKLLSEESVAAMQTPQVEIPDPHILGDAWGLGWFLDTWDGHRVYGHDGGTIGQNAYLRVLPEAELAICLLTNGGDTSGLYRDVYAEIVRELAGVTMRTTIEPATEPVAVDPADYVGVYQRLSSRVEIVERDGGLVMVDRITGPLAELAPDTEKEYELHPVEPGLFVVQRPGFELWVPVVFYTLDDGTPYIHHGGRATPKVG</sequence>
<dbReference type="Proteomes" id="UP000181909">
    <property type="component" value="Unassembled WGS sequence"/>
</dbReference>
<dbReference type="AlphaFoldDB" id="A0A1K2EZS2"/>
<dbReference type="InterPro" id="IPR012338">
    <property type="entry name" value="Beta-lactam/transpept-like"/>
</dbReference>
<reference evidence="2 3" key="1">
    <citation type="submission" date="2016-11" db="EMBL/GenBank/DDBJ databases">
        <authorList>
            <person name="Jaros S."/>
            <person name="Januszkiewicz K."/>
            <person name="Wedrychowicz H."/>
        </authorList>
    </citation>
    <scope>NUCLEOTIDE SEQUENCE [LARGE SCALE GENOMIC DNA]</scope>
    <source>
        <strain evidence="2 3">OK807</strain>
    </source>
</reference>
<dbReference type="InterPro" id="IPR027417">
    <property type="entry name" value="P-loop_NTPase"/>
</dbReference>
<name>A0A1K2EZS2_STRAR</name>
<dbReference type="STRING" id="1893.SAMN02787144_102594"/>
<organism evidence="2 3">
    <name type="scientific">Streptomyces atratus</name>
    <dbReference type="NCBI Taxonomy" id="1893"/>
    <lineage>
        <taxon>Bacteria</taxon>
        <taxon>Bacillati</taxon>
        <taxon>Actinomycetota</taxon>
        <taxon>Actinomycetes</taxon>
        <taxon>Kitasatosporales</taxon>
        <taxon>Streptomycetaceae</taxon>
        <taxon>Streptomyces</taxon>
    </lineage>
</organism>
<dbReference type="PANTHER" id="PTHR46825:SF9">
    <property type="entry name" value="BETA-LACTAMASE-RELATED DOMAIN-CONTAINING PROTEIN"/>
    <property type="match status" value="1"/>
</dbReference>
<dbReference type="PANTHER" id="PTHR46825">
    <property type="entry name" value="D-ALANYL-D-ALANINE-CARBOXYPEPTIDASE/ENDOPEPTIDASE AMPH"/>
    <property type="match status" value="1"/>
</dbReference>
<dbReference type="Pfam" id="PF00144">
    <property type="entry name" value="Beta-lactamase"/>
    <property type="match status" value="1"/>
</dbReference>
<feature type="domain" description="Beta-lactamase-related" evidence="1">
    <location>
        <begin position="175"/>
        <end position="491"/>
    </location>
</feature>
<dbReference type="InterPro" id="IPR001466">
    <property type="entry name" value="Beta-lactam-related"/>
</dbReference>
<dbReference type="SUPFAM" id="SSF56601">
    <property type="entry name" value="beta-lactamase/transpeptidase-like"/>
    <property type="match status" value="1"/>
</dbReference>
<protein>
    <submittedName>
        <fullName evidence="2">CubicO group peptidase, beta-lactamase class C family</fullName>
    </submittedName>
</protein>
<dbReference type="Gene3D" id="3.40.710.10">
    <property type="entry name" value="DD-peptidase/beta-lactamase superfamily"/>
    <property type="match status" value="1"/>
</dbReference>